<dbReference type="InterPro" id="IPR052707">
    <property type="entry name" value="OsmC_Ohr_Peroxiredoxin"/>
</dbReference>
<dbReference type="EMBL" id="JBHSJJ010000003">
    <property type="protein sequence ID" value="MFC4871437.1"/>
    <property type="molecule type" value="Genomic_DNA"/>
</dbReference>
<dbReference type="InterPro" id="IPR003718">
    <property type="entry name" value="OsmC/Ohr_fam"/>
</dbReference>
<dbReference type="PANTHER" id="PTHR42830">
    <property type="entry name" value="OSMOTICALLY INDUCIBLE FAMILY PROTEIN"/>
    <property type="match status" value="1"/>
</dbReference>
<dbReference type="SUPFAM" id="SSF82784">
    <property type="entry name" value="OsmC-like"/>
    <property type="match status" value="1"/>
</dbReference>
<dbReference type="InterPro" id="IPR015946">
    <property type="entry name" value="KH_dom-like_a/b"/>
</dbReference>
<organism evidence="1 2">
    <name type="scientific">Negadavirga shengliensis</name>
    <dbReference type="NCBI Taxonomy" id="1389218"/>
    <lineage>
        <taxon>Bacteria</taxon>
        <taxon>Pseudomonadati</taxon>
        <taxon>Bacteroidota</taxon>
        <taxon>Cytophagia</taxon>
        <taxon>Cytophagales</taxon>
        <taxon>Cyclobacteriaceae</taxon>
        <taxon>Negadavirga</taxon>
    </lineage>
</organism>
<dbReference type="Gene3D" id="3.30.300.20">
    <property type="match status" value="1"/>
</dbReference>
<name>A0ABV9SYW8_9BACT</name>
<comment type="caution">
    <text evidence="1">The sequence shown here is derived from an EMBL/GenBank/DDBJ whole genome shotgun (WGS) entry which is preliminary data.</text>
</comment>
<dbReference type="Pfam" id="PF02566">
    <property type="entry name" value="OsmC"/>
    <property type="match status" value="1"/>
</dbReference>
<dbReference type="InterPro" id="IPR036102">
    <property type="entry name" value="OsmC/Ohrsf"/>
</dbReference>
<keyword evidence="2" id="KW-1185">Reference proteome</keyword>
<dbReference type="PANTHER" id="PTHR42830:SF2">
    <property type="entry name" value="OSMC_OHR FAMILY PROTEIN"/>
    <property type="match status" value="1"/>
</dbReference>
<reference evidence="2" key="1">
    <citation type="journal article" date="2019" name="Int. J. Syst. Evol. Microbiol.">
        <title>The Global Catalogue of Microorganisms (GCM) 10K type strain sequencing project: providing services to taxonomists for standard genome sequencing and annotation.</title>
        <authorList>
            <consortium name="The Broad Institute Genomics Platform"/>
            <consortium name="The Broad Institute Genome Sequencing Center for Infectious Disease"/>
            <person name="Wu L."/>
            <person name="Ma J."/>
        </authorList>
    </citation>
    <scope>NUCLEOTIDE SEQUENCE [LARGE SCALE GENOMIC DNA]</scope>
    <source>
        <strain evidence="2">CGMCC 4.7466</strain>
    </source>
</reference>
<sequence>MLSHTYNISLTWKEGRKGELNSPELSHGFEVATPPQFDKGIHGIWSPEHLFTASISSCFMTTFLAIAEYSKLEYQCFDCKAEGILAKEDGKFLMTEVILKPKVKLVNEVDRSKAERIIQKAETACLISNSIKTKVTLEMETWV</sequence>
<evidence type="ECO:0000313" key="1">
    <source>
        <dbReference type="EMBL" id="MFC4871437.1"/>
    </source>
</evidence>
<dbReference type="Proteomes" id="UP001595818">
    <property type="component" value="Unassembled WGS sequence"/>
</dbReference>
<evidence type="ECO:0000313" key="2">
    <source>
        <dbReference type="Proteomes" id="UP001595818"/>
    </source>
</evidence>
<dbReference type="RefSeq" id="WP_377062898.1">
    <property type="nucleotide sequence ID" value="NZ_JBHSJJ010000003.1"/>
</dbReference>
<gene>
    <name evidence="1" type="ORF">ACFPFU_07050</name>
</gene>
<protein>
    <submittedName>
        <fullName evidence="1">OsmC family protein</fullName>
    </submittedName>
</protein>
<accession>A0ABV9SYW8</accession>
<proteinExistence type="predicted"/>